<evidence type="ECO:0000313" key="3">
    <source>
        <dbReference type="RefSeq" id="XP_030045108.1"/>
    </source>
</evidence>
<dbReference type="AlphaFoldDB" id="A0A6P7WXX5"/>
<dbReference type="GO" id="GO:0004668">
    <property type="term" value="F:protein-arginine deiminase activity"/>
    <property type="evidence" value="ECO:0007669"/>
    <property type="project" value="InterPro"/>
</dbReference>
<feature type="non-terminal residue" evidence="3">
    <location>
        <position position="1"/>
    </location>
</feature>
<gene>
    <name evidence="3" type="primary">LOC115459423</name>
</gene>
<dbReference type="Proteomes" id="UP000515156">
    <property type="component" value="Unplaced"/>
</dbReference>
<evidence type="ECO:0000313" key="2">
    <source>
        <dbReference type="Proteomes" id="UP000515156"/>
    </source>
</evidence>
<dbReference type="PANTHER" id="PTHR10837:SF12">
    <property type="entry name" value="PROTEIN-ARGININE DEIMINASE TYPE-2"/>
    <property type="match status" value="1"/>
</dbReference>
<dbReference type="KEGG" id="muo:115459423"/>
<dbReference type="GO" id="GO:0005737">
    <property type="term" value="C:cytoplasm"/>
    <property type="evidence" value="ECO:0007669"/>
    <property type="project" value="InterPro"/>
</dbReference>
<sequence length="120" mass="13794">HCIDWNRDILKQQLDLTEDDIIDVPALFRLDTSGKASAFFPSMVNMVVLGTDLGIPKPYGPIIEEICCLEEYMISMMKPLGLKCTFIDDVVSYHRKLGEVHCGTNVRRKPFAYKWWNMVP</sequence>
<dbReference type="Gene3D" id="3.75.10.10">
    <property type="entry name" value="L-arginine/glycine Amidinotransferase, Chain A"/>
    <property type="match status" value="1"/>
</dbReference>
<dbReference type="Pfam" id="PF03068">
    <property type="entry name" value="PAD"/>
    <property type="match status" value="1"/>
</dbReference>
<accession>A0A6P7WXX5</accession>
<dbReference type="OrthoDB" id="5102063at2759"/>
<dbReference type="PANTHER" id="PTHR10837">
    <property type="entry name" value="PEPTIDYLARGININE DEIMINASE"/>
    <property type="match status" value="1"/>
</dbReference>
<feature type="domain" description="Protein-arginine deiminase C-terminal" evidence="1">
    <location>
        <begin position="2"/>
        <end position="117"/>
    </location>
</feature>
<dbReference type="InterPro" id="IPR004303">
    <property type="entry name" value="PAD"/>
</dbReference>
<dbReference type="RefSeq" id="XP_030045108.1">
    <property type="nucleotide sequence ID" value="XM_030189248.1"/>
</dbReference>
<organism evidence="2 3">
    <name type="scientific">Microcaecilia unicolor</name>
    <dbReference type="NCBI Taxonomy" id="1415580"/>
    <lineage>
        <taxon>Eukaryota</taxon>
        <taxon>Metazoa</taxon>
        <taxon>Chordata</taxon>
        <taxon>Craniata</taxon>
        <taxon>Vertebrata</taxon>
        <taxon>Euteleostomi</taxon>
        <taxon>Amphibia</taxon>
        <taxon>Gymnophiona</taxon>
        <taxon>Siphonopidae</taxon>
        <taxon>Microcaecilia</taxon>
    </lineage>
</organism>
<dbReference type="GO" id="GO:0005509">
    <property type="term" value="F:calcium ion binding"/>
    <property type="evidence" value="ECO:0007669"/>
    <property type="project" value="InterPro"/>
</dbReference>
<dbReference type="GeneID" id="115459423"/>
<dbReference type="InterPro" id="IPR013530">
    <property type="entry name" value="PAD_C"/>
</dbReference>
<proteinExistence type="predicted"/>
<reference evidence="3" key="1">
    <citation type="submission" date="2025-08" db="UniProtKB">
        <authorList>
            <consortium name="RefSeq"/>
        </authorList>
    </citation>
    <scope>IDENTIFICATION</scope>
</reference>
<name>A0A6P7WXX5_9AMPH</name>
<dbReference type="InParanoid" id="A0A6P7WXX5"/>
<keyword evidence="2" id="KW-1185">Reference proteome</keyword>
<dbReference type="GO" id="GO:0005634">
    <property type="term" value="C:nucleus"/>
    <property type="evidence" value="ECO:0007669"/>
    <property type="project" value="TreeGrafter"/>
</dbReference>
<dbReference type="SUPFAM" id="SSF55909">
    <property type="entry name" value="Pentein"/>
    <property type="match status" value="1"/>
</dbReference>
<evidence type="ECO:0000259" key="1">
    <source>
        <dbReference type="Pfam" id="PF03068"/>
    </source>
</evidence>
<protein>
    <submittedName>
        <fullName evidence="3">Protein-arginine deiminase type-2-like</fullName>
    </submittedName>
</protein>